<name>A0A7G5IEZ3_9SPHN</name>
<evidence type="ECO:0000256" key="6">
    <source>
        <dbReference type="RuleBase" id="RU362125"/>
    </source>
</evidence>
<evidence type="ECO:0000313" key="11">
    <source>
        <dbReference type="Proteomes" id="UP000515292"/>
    </source>
</evidence>
<dbReference type="InterPro" id="IPR006091">
    <property type="entry name" value="Acyl-CoA_Oxase/DH_mid-dom"/>
</dbReference>
<protein>
    <submittedName>
        <fullName evidence="10">Acyl-CoA dehydrogenase family protein</fullName>
    </submittedName>
</protein>
<evidence type="ECO:0000256" key="2">
    <source>
        <dbReference type="ARBA" id="ARBA00009347"/>
    </source>
</evidence>
<proteinExistence type="inferred from homology"/>
<dbReference type="Gene3D" id="2.40.110.10">
    <property type="entry name" value="Butyryl-CoA Dehydrogenase, subunit A, domain 2"/>
    <property type="match status" value="1"/>
</dbReference>
<evidence type="ECO:0000256" key="5">
    <source>
        <dbReference type="ARBA" id="ARBA00023002"/>
    </source>
</evidence>
<evidence type="ECO:0000256" key="3">
    <source>
        <dbReference type="ARBA" id="ARBA00022630"/>
    </source>
</evidence>
<reference evidence="10 11" key="1">
    <citation type="submission" date="2020-07" db="EMBL/GenBank/DDBJ databases">
        <title>Complete genome sequence for Sandaracinobacter sp. M6.</title>
        <authorList>
            <person name="Tang Y."/>
            <person name="Liu Q."/>
            <person name="Guo Z."/>
            <person name="Lei P."/>
            <person name="Huang B."/>
        </authorList>
    </citation>
    <scope>NUCLEOTIDE SEQUENCE [LARGE SCALE GENOMIC DNA]</scope>
    <source>
        <strain evidence="10 11">M6</strain>
    </source>
</reference>
<dbReference type="RefSeq" id="WP_182294781.1">
    <property type="nucleotide sequence ID" value="NZ_CP059851.1"/>
</dbReference>
<dbReference type="PANTHER" id="PTHR43292">
    <property type="entry name" value="ACYL-COA DEHYDROGENASE"/>
    <property type="match status" value="1"/>
</dbReference>
<keyword evidence="3 6" id="KW-0285">Flavoprotein</keyword>
<gene>
    <name evidence="10" type="ORF">H3309_11135</name>
</gene>
<evidence type="ECO:0000256" key="1">
    <source>
        <dbReference type="ARBA" id="ARBA00001974"/>
    </source>
</evidence>
<dbReference type="InterPro" id="IPR009075">
    <property type="entry name" value="AcylCo_DH/oxidase_C"/>
</dbReference>
<dbReference type="InterPro" id="IPR036250">
    <property type="entry name" value="AcylCo_DH-like_C"/>
</dbReference>
<dbReference type="InterPro" id="IPR052161">
    <property type="entry name" value="Mycobact_Acyl-CoA_DH"/>
</dbReference>
<feature type="domain" description="Acyl-CoA dehydrogenase/oxidase C-terminal" evidence="7">
    <location>
        <begin position="235"/>
        <end position="401"/>
    </location>
</feature>
<feature type="domain" description="Acyl-CoA dehydrogenase/oxidase N-terminal" evidence="9">
    <location>
        <begin position="6"/>
        <end position="122"/>
    </location>
</feature>
<evidence type="ECO:0000259" key="7">
    <source>
        <dbReference type="Pfam" id="PF00441"/>
    </source>
</evidence>
<dbReference type="GO" id="GO:0016627">
    <property type="term" value="F:oxidoreductase activity, acting on the CH-CH group of donors"/>
    <property type="evidence" value="ECO:0007669"/>
    <property type="project" value="InterPro"/>
</dbReference>
<sequence>MHMGFTADELAFQAEVRDFLATHLPEHLREGARQTPSVFVEPDVGDEWQRILHEKGWLAYHWPAEHGGTGWDPVKRYIWERECALADAPALSVLGLKLVAPIIYTFGTAEQKARFLTPILDGSEKWCQGYSEPGSGSDLASLKTRAVLQPDGKSYRVTGSKIWTTHAHYADWMFCLARTDPEVKPQAGISFLLLRMDQPGVSIRPIVTMAGDHEVNQVFLDDVEALTENRIGAEGQGWAIAKYLLENERGGSCAAPRLLADIARLRAAADGAPSGVNGALGHLASMEAKLVALELEAQALETTELRILAELKAGRRPGPQTSLVKLVASSLRQKIDALAVDVHGYHGLQLPPERPLYGNSAPEPVGSREAQLALPTYLNGRAWTIFGGTNEVQKNIIAKTVLGL</sequence>
<organism evidence="10 11">
    <name type="scientific">Sandaracinobacteroides saxicola</name>
    <dbReference type="NCBI Taxonomy" id="2759707"/>
    <lineage>
        <taxon>Bacteria</taxon>
        <taxon>Pseudomonadati</taxon>
        <taxon>Pseudomonadota</taxon>
        <taxon>Alphaproteobacteria</taxon>
        <taxon>Sphingomonadales</taxon>
        <taxon>Sphingosinicellaceae</taxon>
        <taxon>Sandaracinobacteroides</taxon>
    </lineage>
</organism>
<keyword evidence="5 6" id="KW-0560">Oxidoreductase</keyword>
<dbReference type="EMBL" id="CP059851">
    <property type="protein sequence ID" value="QMW21935.1"/>
    <property type="molecule type" value="Genomic_DNA"/>
</dbReference>
<dbReference type="Gene3D" id="1.20.140.10">
    <property type="entry name" value="Butyryl-CoA Dehydrogenase, subunit A, domain 3"/>
    <property type="match status" value="1"/>
</dbReference>
<dbReference type="Pfam" id="PF02770">
    <property type="entry name" value="Acyl-CoA_dh_M"/>
    <property type="match status" value="1"/>
</dbReference>
<evidence type="ECO:0000313" key="10">
    <source>
        <dbReference type="EMBL" id="QMW21935.1"/>
    </source>
</evidence>
<comment type="similarity">
    <text evidence="2 6">Belongs to the acyl-CoA dehydrogenase family.</text>
</comment>
<dbReference type="Gene3D" id="1.10.540.10">
    <property type="entry name" value="Acyl-CoA dehydrogenase/oxidase, N-terminal domain"/>
    <property type="match status" value="1"/>
</dbReference>
<dbReference type="PANTHER" id="PTHR43292:SF3">
    <property type="entry name" value="ACYL-COA DEHYDROGENASE FADE29"/>
    <property type="match status" value="1"/>
</dbReference>
<dbReference type="GO" id="GO:0005886">
    <property type="term" value="C:plasma membrane"/>
    <property type="evidence" value="ECO:0007669"/>
    <property type="project" value="TreeGrafter"/>
</dbReference>
<feature type="domain" description="Acyl-CoA oxidase/dehydrogenase middle" evidence="8">
    <location>
        <begin position="127"/>
        <end position="222"/>
    </location>
</feature>
<accession>A0A7G5IEZ3</accession>
<dbReference type="Pfam" id="PF02771">
    <property type="entry name" value="Acyl-CoA_dh_N"/>
    <property type="match status" value="1"/>
</dbReference>
<dbReference type="AlphaFoldDB" id="A0A7G5IEZ3"/>
<comment type="cofactor">
    <cofactor evidence="1 6">
        <name>FAD</name>
        <dbReference type="ChEBI" id="CHEBI:57692"/>
    </cofactor>
</comment>
<keyword evidence="11" id="KW-1185">Reference proteome</keyword>
<dbReference type="InterPro" id="IPR009100">
    <property type="entry name" value="AcylCoA_DH/oxidase_NM_dom_sf"/>
</dbReference>
<dbReference type="Proteomes" id="UP000515292">
    <property type="component" value="Chromosome"/>
</dbReference>
<dbReference type="SUPFAM" id="SSF56645">
    <property type="entry name" value="Acyl-CoA dehydrogenase NM domain-like"/>
    <property type="match status" value="1"/>
</dbReference>
<evidence type="ECO:0000256" key="4">
    <source>
        <dbReference type="ARBA" id="ARBA00022827"/>
    </source>
</evidence>
<dbReference type="InterPro" id="IPR037069">
    <property type="entry name" value="AcylCoA_DH/ox_N_sf"/>
</dbReference>
<keyword evidence="4 6" id="KW-0274">FAD</keyword>
<evidence type="ECO:0000259" key="9">
    <source>
        <dbReference type="Pfam" id="PF02771"/>
    </source>
</evidence>
<dbReference type="InterPro" id="IPR046373">
    <property type="entry name" value="Acyl-CoA_Oxase/DH_mid-dom_sf"/>
</dbReference>
<dbReference type="InterPro" id="IPR013786">
    <property type="entry name" value="AcylCoA_DH/ox_N"/>
</dbReference>
<dbReference type="GO" id="GO:0050660">
    <property type="term" value="F:flavin adenine dinucleotide binding"/>
    <property type="evidence" value="ECO:0007669"/>
    <property type="project" value="InterPro"/>
</dbReference>
<dbReference type="KEGG" id="sand:H3309_11135"/>
<dbReference type="Pfam" id="PF00441">
    <property type="entry name" value="Acyl-CoA_dh_1"/>
    <property type="match status" value="1"/>
</dbReference>
<dbReference type="SUPFAM" id="SSF47203">
    <property type="entry name" value="Acyl-CoA dehydrogenase C-terminal domain-like"/>
    <property type="match status" value="1"/>
</dbReference>
<evidence type="ECO:0000259" key="8">
    <source>
        <dbReference type="Pfam" id="PF02770"/>
    </source>
</evidence>